<reference evidence="1" key="2">
    <citation type="submission" date="2020-09" db="EMBL/GenBank/DDBJ databases">
        <authorList>
            <person name="Sun Q."/>
            <person name="Ohkuma M."/>
        </authorList>
    </citation>
    <scope>NUCLEOTIDE SEQUENCE</scope>
    <source>
        <strain evidence="1">JCM 4059</strain>
    </source>
</reference>
<evidence type="ECO:0000313" key="2">
    <source>
        <dbReference type="Proteomes" id="UP000638313"/>
    </source>
</evidence>
<proteinExistence type="predicted"/>
<name>A0A919ECK8_9ACTN</name>
<reference evidence="1" key="1">
    <citation type="journal article" date="2014" name="Int. J. Syst. Evol. Microbiol.">
        <title>Complete genome sequence of Corynebacterium casei LMG S-19264T (=DSM 44701T), isolated from a smear-ripened cheese.</title>
        <authorList>
            <consortium name="US DOE Joint Genome Institute (JGI-PGF)"/>
            <person name="Walter F."/>
            <person name="Albersmeier A."/>
            <person name="Kalinowski J."/>
            <person name="Ruckert C."/>
        </authorList>
    </citation>
    <scope>NUCLEOTIDE SEQUENCE</scope>
    <source>
        <strain evidence="1">JCM 4059</strain>
    </source>
</reference>
<accession>A0A919ECK8</accession>
<evidence type="ECO:0000313" key="1">
    <source>
        <dbReference type="EMBL" id="GHF42127.1"/>
    </source>
</evidence>
<keyword evidence="2" id="KW-1185">Reference proteome</keyword>
<dbReference type="EMBL" id="BNBD01000004">
    <property type="protein sequence ID" value="GHF42127.1"/>
    <property type="molecule type" value="Genomic_DNA"/>
</dbReference>
<dbReference type="Proteomes" id="UP000638313">
    <property type="component" value="Unassembled WGS sequence"/>
</dbReference>
<comment type="caution">
    <text evidence="1">The sequence shown here is derived from an EMBL/GenBank/DDBJ whole genome shotgun (WGS) entry which is preliminary data.</text>
</comment>
<dbReference type="AlphaFoldDB" id="A0A919ECK8"/>
<sequence length="53" mass="6053">MKKVIAYWFRRRRVRGWSYATAAAAKSVPPRPAYAVTIGAHGIDFVPQTEFTR</sequence>
<dbReference type="RefSeq" id="WP_190129523.1">
    <property type="nucleotide sequence ID" value="NZ_BNBD01000004.1"/>
</dbReference>
<protein>
    <submittedName>
        <fullName evidence="1">Uncharacterized protein</fullName>
    </submittedName>
</protein>
<organism evidence="1 2">
    <name type="scientific">Streptomyces mashuensis</name>
    <dbReference type="NCBI Taxonomy" id="33904"/>
    <lineage>
        <taxon>Bacteria</taxon>
        <taxon>Bacillati</taxon>
        <taxon>Actinomycetota</taxon>
        <taxon>Actinomycetes</taxon>
        <taxon>Kitasatosporales</taxon>
        <taxon>Streptomycetaceae</taxon>
        <taxon>Streptomyces</taxon>
    </lineage>
</organism>
<gene>
    <name evidence="1" type="ORF">GCM10010218_24060</name>
</gene>